<dbReference type="AlphaFoldDB" id="A0A258HD83"/>
<evidence type="ECO:0000313" key="2">
    <source>
        <dbReference type="EMBL" id="OYX54955.1"/>
    </source>
</evidence>
<keyword evidence="1" id="KW-0812">Transmembrane</keyword>
<name>A0A258HD83_9CAUL</name>
<dbReference type="EMBL" id="NCEQ01000018">
    <property type="protein sequence ID" value="OYX54955.1"/>
    <property type="molecule type" value="Genomic_DNA"/>
</dbReference>
<evidence type="ECO:0000313" key="3">
    <source>
        <dbReference type="Proteomes" id="UP000216147"/>
    </source>
</evidence>
<accession>A0A258HD83</accession>
<feature type="transmembrane region" description="Helical" evidence="1">
    <location>
        <begin position="6"/>
        <end position="29"/>
    </location>
</feature>
<reference evidence="2 3" key="1">
    <citation type="submission" date="2017-03" db="EMBL/GenBank/DDBJ databases">
        <title>Lifting the veil on microbial sulfur biogeochemistry in mining wastewaters.</title>
        <authorList>
            <person name="Kantor R.S."/>
            <person name="Colenbrander Nelson T."/>
            <person name="Marshall S."/>
            <person name="Bennett D."/>
            <person name="Apte S."/>
            <person name="Camacho D."/>
            <person name="Thomas B.C."/>
            <person name="Warren L.A."/>
            <person name="Banfield J.F."/>
        </authorList>
    </citation>
    <scope>NUCLEOTIDE SEQUENCE [LARGE SCALE GENOMIC DNA]</scope>
    <source>
        <strain evidence="2">32-68-21</strain>
    </source>
</reference>
<gene>
    <name evidence="2" type="ORF">B7Y86_15035</name>
</gene>
<sequence>MGEALRVILLVSLAAAALTTAALTLNWWMEPERRLRRAMLKSLGAMAEAEAISAHEGRAAGLDFEGGQIAVLWDRGAHGLVYSFDEVEGGEVIVDGHVVARVRRGEARKALDIMAPDAELVTLRLLFADARYPEFELALWNATAPGHAGSPPEAMRLGRRWLSHIEALLKG</sequence>
<organism evidence="2 3">
    <name type="scientific">Brevundimonas subvibrioides</name>
    <dbReference type="NCBI Taxonomy" id="74313"/>
    <lineage>
        <taxon>Bacteria</taxon>
        <taxon>Pseudomonadati</taxon>
        <taxon>Pseudomonadota</taxon>
        <taxon>Alphaproteobacteria</taxon>
        <taxon>Caulobacterales</taxon>
        <taxon>Caulobacteraceae</taxon>
        <taxon>Brevundimonas</taxon>
    </lineage>
</organism>
<keyword evidence="1" id="KW-0472">Membrane</keyword>
<dbReference type="Proteomes" id="UP000216147">
    <property type="component" value="Unassembled WGS sequence"/>
</dbReference>
<proteinExistence type="predicted"/>
<protein>
    <submittedName>
        <fullName evidence="2">Uncharacterized protein</fullName>
    </submittedName>
</protein>
<comment type="caution">
    <text evidence="2">The sequence shown here is derived from an EMBL/GenBank/DDBJ whole genome shotgun (WGS) entry which is preliminary data.</text>
</comment>
<evidence type="ECO:0000256" key="1">
    <source>
        <dbReference type="SAM" id="Phobius"/>
    </source>
</evidence>
<keyword evidence="1" id="KW-1133">Transmembrane helix</keyword>